<evidence type="ECO:0000313" key="2">
    <source>
        <dbReference type="Proteomes" id="UP000738517"/>
    </source>
</evidence>
<keyword evidence="2" id="KW-1185">Reference proteome</keyword>
<accession>A0ABW9YVL2</accession>
<comment type="caution">
    <text evidence="1">The sequence shown here is derived from an EMBL/GenBank/DDBJ whole genome shotgun (WGS) entry which is preliminary data.</text>
</comment>
<proteinExistence type="predicted"/>
<name>A0ABW9YVL2_9GAMM</name>
<reference evidence="1 2" key="1">
    <citation type="journal article" date="2017" name="Int. J. Syst. Evol. Microbiol.">
        <title>Photobacterium alginatilyticum sp. nov., a marine bacterium isolated from bottom seawater.</title>
        <authorList>
            <person name="Wang X."/>
            <person name="Wang Y."/>
            <person name="Yang X."/>
            <person name="Sun H."/>
            <person name="Li B."/>
            <person name="Zhang X.H."/>
        </authorList>
    </citation>
    <scope>NUCLEOTIDE SEQUENCE [LARGE SCALE GENOMIC DNA]</scope>
    <source>
        <strain evidence="1 2">P03D4</strain>
    </source>
</reference>
<evidence type="ECO:0000313" key="1">
    <source>
        <dbReference type="EMBL" id="NBI56374.1"/>
    </source>
</evidence>
<organism evidence="1 2">
    <name type="scientific">Photobacterium alginatilyticum</name>
    <dbReference type="NCBI Taxonomy" id="1775171"/>
    <lineage>
        <taxon>Bacteria</taxon>
        <taxon>Pseudomonadati</taxon>
        <taxon>Pseudomonadota</taxon>
        <taxon>Gammaproteobacteria</taxon>
        <taxon>Vibrionales</taxon>
        <taxon>Vibrionaceae</taxon>
        <taxon>Photobacterium</taxon>
    </lineage>
</organism>
<dbReference type="Proteomes" id="UP000738517">
    <property type="component" value="Unassembled WGS sequence"/>
</dbReference>
<sequence length="73" mass="8442">MEMPNKAIKVTRYTRRFWYGVRCALLVLRGAPYRRRYGIGSHRQRGVRFLLRGSSLAAIKSLVSGDIPERFSV</sequence>
<dbReference type="EMBL" id="RSEJ01000109">
    <property type="protein sequence ID" value="NBI56374.1"/>
    <property type="molecule type" value="Genomic_DNA"/>
</dbReference>
<gene>
    <name evidence="1" type="ORF">EIZ48_28360</name>
</gene>
<protein>
    <submittedName>
        <fullName evidence="1">Uncharacterized protein</fullName>
    </submittedName>
</protein>